<dbReference type="Proteomes" id="UP000011518">
    <property type="component" value="Unassembled WGS sequence"/>
</dbReference>
<proteinExistence type="predicted"/>
<dbReference type="GO" id="GO:0003723">
    <property type="term" value="F:RNA binding"/>
    <property type="evidence" value="ECO:0007669"/>
    <property type="project" value="TreeGrafter"/>
</dbReference>
<evidence type="ECO:0000313" key="4">
    <source>
        <dbReference type="Proteomes" id="UP000011518"/>
    </source>
</evidence>
<comment type="subunit">
    <text evidence="1">Component of the large ribosomal subunit. May bind IPO9 with low affinity.</text>
</comment>
<keyword evidence="4" id="KW-1185">Reference proteome</keyword>
<reference evidence="4" key="2">
    <citation type="journal article" date="2013" name="Nat. Commun.">
        <title>Genome of the Chinese tree shrew.</title>
        <authorList>
            <person name="Fan Y."/>
            <person name="Huang Z.Y."/>
            <person name="Cao C.C."/>
            <person name="Chen C.S."/>
            <person name="Chen Y.X."/>
            <person name="Fan D.D."/>
            <person name="He J."/>
            <person name="Hou H.L."/>
            <person name="Hu L."/>
            <person name="Hu X.T."/>
            <person name="Jiang X.T."/>
            <person name="Lai R."/>
            <person name="Lang Y.S."/>
            <person name="Liang B."/>
            <person name="Liao S.G."/>
            <person name="Mu D."/>
            <person name="Ma Y.Y."/>
            <person name="Niu Y.Y."/>
            <person name="Sun X.Q."/>
            <person name="Xia J.Q."/>
            <person name="Xiao J."/>
            <person name="Xiong Z.Q."/>
            <person name="Xu L."/>
            <person name="Yang L."/>
            <person name="Zhang Y."/>
            <person name="Zhao W."/>
            <person name="Zhao X.D."/>
            <person name="Zheng Y.T."/>
            <person name="Zhou J.M."/>
            <person name="Zhu Y.B."/>
            <person name="Zhang G.J."/>
            <person name="Wang J."/>
            <person name="Yao Y.G."/>
        </authorList>
    </citation>
    <scope>NUCLEOTIDE SEQUENCE [LARGE SCALE GENOMIC DNA]</scope>
</reference>
<feature type="region of interest" description="Disordered" evidence="2">
    <location>
        <begin position="106"/>
        <end position="126"/>
    </location>
</feature>
<dbReference type="AlphaFoldDB" id="L9JIB3"/>
<reference evidence="4" key="1">
    <citation type="submission" date="2012-07" db="EMBL/GenBank/DDBJ databases">
        <title>Genome of the Chinese tree shrew, a rising model animal genetically related to primates.</title>
        <authorList>
            <person name="Zhang G."/>
            <person name="Fan Y."/>
            <person name="Yao Y."/>
            <person name="Huang Z."/>
        </authorList>
    </citation>
    <scope>NUCLEOTIDE SEQUENCE [LARGE SCALE GENOMIC DNA]</scope>
</reference>
<dbReference type="GO" id="GO:0002181">
    <property type="term" value="P:cytoplasmic translation"/>
    <property type="evidence" value="ECO:0007669"/>
    <property type="project" value="TreeGrafter"/>
</dbReference>
<dbReference type="PANTHER" id="PTHR10715">
    <property type="entry name" value="60S RIBOSOMAL PROTEIN L6"/>
    <property type="match status" value="1"/>
</dbReference>
<organism evidence="3 4">
    <name type="scientific">Tupaia chinensis</name>
    <name type="common">Chinese tree shrew</name>
    <name type="synonym">Tupaia belangeri chinensis</name>
    <dbReference type="NCBI Taxonomy" id="246437"/>
    <lineage>
        <taxon>Eukaryota</taxon>
        <taxon>Metazoa</taxon>
        <taxon>Chordata</taxon>
        <taxon>Craniata</taxon>
        <taxon>Vertebrata</taxon>
        <taxon>Euteleostomi</taxon>
        <taxon>Mammalia</taxon>
        <taxon>Eutheria</taxon>
        <taxon>Euarchontoglires</taxon>
        <taxon>Scandentia</taxon>
        <taxon>Tupaiidae</taxon>
        <taxon>Tupaia</taxon>
    </lineage>
</organism>
<dbReference type="Pfam" id="PF01159">
    <property type="entry name" value="Ribosomal_L6e"/>
    <property type="match status" value="1"/>
</dbReference>
<dbReference type="InParanoid" id="L9JIB3"/>
<evidence type="ECO:0000313" key="3">
    <source>
        <dbReference type="EMBL" id="ELW50078.1"/>
    </source>
</evidence>
<keyword evidence="3" id="KW-0689">Ribosomal protein</keyword>
<dbReference type="GO" id="GO:0000027">
    <property type="term" value="P:ribosomal large subunit assembly"/>
    <property type="evidence" value="ECO:0007669"/>
    <property type="project" value="TreeGrafter"/>
</dbReference>
<accession>L9JIB3</accession>
<dbReference type="GO" id="GO:0003735">
    <property type="term" value="F:structural constituent of ribosome"/>
    <property type="evidence" value="ECO:0007669"/>
    <property type="project" value="InterPro"/>
</dbReference>
<protein>
    <submittedName>
        <fullName evidence="3">60S ribosomal protein L6</fullName>
    </submittedName>
</protein>
<evidence type="ECO:0000256" key="2">
    <source>
        <dbReference type="SAM" id="MobiDB-lite"/>
    </source>
</evidence>
<evidence type="ECO:0000256" key="1">
    <source>
        <dbReference type="ARBA" id="ARBA00046388"/>
    </source>
</evidence>
<dbReference type="STRING" id="246437.L9JIB3"/>
<dbReference type="GO" id="GO:0022625">
    <property type="term" value="C:cytosolic large ribosomal subunit"/>
    <property type="evidence" value="ECO:0007669"/>
    <property type="project" value="TreeGrafter"/>
</dbReference>
<keyword evidence="3" id="KW-0687">Ribonucleoprotein</keyword>
<dbReference type="PANTHER" id="PTHR10715:SF0">
    <property type="entry name" value="LARGE RIBOSOMAL SUBUNIT PROTEIN EL6"/>
    <property type="match status" value="1"/>
</dbReference>
<dbReference type="EMBL" id="KB320987">
    <property type="protein sequence ID" value="ELW50078.1"/>
    <property type="molecule type" value="Genomic_DNA"/>
</dbReference>
<gene>
    <name evidence="3" type="ORF">TREES_T100016238</name>
</gene>
<dbReference type="InterPro" id="IPR008991">
    <property type="entry name" value="Translation_prot_SH3-like_sf"/>
</dbReference>
<dbReference type="InterPro" id="IPR000915">
    <property type="entry name" value="60S_ribosomal_eL6"/>
</dbReference>
<sequence length="126" mass="14654">MEGMDKIKYSATKPRVEKKKKVLATIIRHSCLGDENNGTLVVKLCKMPWYYPTEDVPQKLLSHGKNTLQSAFPLRKTHQKFVIATSTNIDISKVKIPKHLTDAYFKEKRPQKPRRLDEIFNTEKEK</sequence>
<dbReference type="SUPFAM" id="SSF50104">
    <property type="entry name" value="Translation proteins SH3-like domain"/>
    <property type="match status" value="1"/>
</dbReference>
<name>L9JIB3_TUPCH</name>